<dbReference type="OrthoDB" id="2507171at2759"/>
<comment type="caution">
    <text evidence="1">The sequence shown here is derived from an EMBL/GenBank/DDBJ whole genome shotgun (WGS) entry which is preliminary data.</text>
</comment>
<organism evidence="1 2">
    <name type="scientific">Austropuccinia psidii MF-1</name>
    <dbReference type="NCBI Taxonomy" id="1389203"/>
    <lineage>
        <taxon>Eukaryota</taxon>
        <taxon>Fungi</taxon>
        <taxon>Dikarya</taxon>
        <taxon>Basidiomycota</taxon>
        <taxon>Pucciniomycotina</taxon>
        <taxon>Pucciniomycetes</taxon>
        <taxon>Pucciniales</taxon>
        <taxon>Sphaerophragmiaceae</taxon>
        <taxon>Austropuccinia</taxon>
    </lineage>
</organism>
<proteinExistence type="predicted"/>
<dbReference type="Proteomes" id="UP000765509">
    <property type="component" value="Unassembled WGS sequence"/>
</dbReference>
<protein>
    <submittedName>
        <fullName evidence="1">Uncharacterized protein</fullName>
    </submittedName>
</protein>
<dbReference type="AlphaFoldDB" id="A0A9Q3C3N5"/>
<dbReference type="EMBL" id="AVOT02004209">
    <property type="protein sequence ID" value="MBW0475712.1"/>
    <property type="molecule type" value="Genomic_DNA"/>
</dbReference>
<evidence type="ECO:0000313" key="2">
    <source>
        <dbReference type="Proteomes" id="UP000765509"/>
    </source>
</evidence>
<evidence type="ECO:0000313" key="1">
    <source>
        <dbReference type="EMBL" id="MBW0475712.1"/>
    </source>
</evidence>
<gene>
    <name evidence="1" type="ORF">O181_015427</name>
</gene>
<sequence>MLRWHIPIQEYRLNMTIVHKSGNINKNVDGISRWALANAPKGPAWVPQEEDYIEGIFFTDIDTEFFNKAKESYKMDKNCHILCQPSIKDSKYPLSSSKLM</sequence>
<keyword evidence="2" id="KW-1185">Reference proteome</keyword>
<reference evidence="1" key="1">
    <citation type="submission" date="2021-03" db="EMBL/GenBank/DDBJ databases">
        <title>Draft genome sequence of rust myrtle Austropuccinia psidii MF-1, a brazilian biotype.</title>
        <authorList>
            <person name="Quecine M.C."/>
            <person name="Pachon D.M.R."/>
            <person name="Bonatelli M.L."/>
            <person name="Correr F.H."/>
            <person name="Franceschini L.M."/>
            <person name="Leite T.F."/>
            <person name="Margarido G.R.A."/>
            <person name="Almeida C.A."/>
            <person name="Ferrarezi J.A."/>
            <person name="Labate C.A."/>
        </authorList>
    </citation>
    <scope>NUCLEOTIDE SEQUENCE</scope>
    <source>
        <strain evidence="1">MF-1</strain>
    </source>
</reference>
<accession>A0A9Q3C3N5</accession>
<name>A0A9Q3C3N5_9BASI</name>